<feature type="signal peptide" evidence="7">
    <location>
        <begin position="1"/>
        <end position="19"/>
    </location>
</feature>
<keyword evidence="3 6" id="KW-0326">Glycosidase</keyword>
<evidence type="ECO:0000256" key="1">
    <source>
        <dbReference type="ARBA" id="ARBA00009865"/>
    </source>
</evidence>
<dbReference type="Pfam" id="PF04616">
    <property type="entry name" value="Glyco_hydro_43"/>
    <property type="match status" value="1"/>
</dbReference>
<sequence>MFMTAYISALLGLVGSAVAAGSRNITFQNPVLPGFHPDPSCIFLDDHDGIFLCATSSFNSFPGIPLHASRDLKNWKLVGHVLNRREQLPALAETNRSTAGIWAPTIREHNGDFWVLTTLVIFKGSDPFDDESWSNAIHFEYEGYDPSPWWDDDGQAYIVAGHSWRVAYGFSLLQSIDLAEADLDTGEVGEWRSIWGGTGGMAPEGPHIYRKDGYHYLIAAEGGTGVGHMVTMARSRDLWGPYEANPANPILSNANTTEYFQTVGHADLVQDGNGNWWCFALSTRSGPEYLHYPMGRETVLAAASWEEGQWPTVDPVRGDMTGWPVHPRSGRIPGTGLYTGRDDNLDFPPDGPLPAHLTHWRFPITASYTPSPPSHPNTLRLLPSRLNLTALNGNYAGPAGQTLVSRRQQHTLFRFSVTLDFAPTRQGEEAGVTAFLTQNHHLDLGVVLLPAEESGALALHWRFRAESYVAVPETLVVPLPEAWTEGKLRLEISAANSTHFWFSGGPDGRRSEMRTLMVASNEPVSWGFTGLLLGVYATTNGEDGDTPAYISNWQYRGFEQYLD</sequence>
<keyword evidence="2 6" id="KW-0378">Hydrolase</keyword>
<evidence type="ECO:0000256" key="7">
    <source>
        <dbReference type="SAM" id="SignalP"/>
    </source>
</evidence>
<dbReference type="InterPro" id="IPR006710">
    <property type="entry name" value="Glyco_hydro_43"/>
</dbReference>
<dbReference type="STRING" id="1283841.A0A084QCK6"/>
<keyword evidence="7" id="KW-0732">Signal</keyword>
<name>A0A084QCK6_STAC4</name>
<feature type="active site" description="Proton acceptor" evidence="4">
    <location>
        <position position="48"/>
    </location>
</feature>
<evidence type="ECO:0000256" key="2">
    <source>
        <dbReference type="ARBA" id="ARBA00022801"/>
    </source>
</evidence>
<dbReference type="GO" id="GO:0004553">
    <property type="term" value="F:hydrolase activity, hydrolyzing O-glycosyl compounds"/>
    <property type="evidence" value="ECO:0007669"/>
    <property type="project" value="InterPro"/>
</dbReference>
<evidence type="ECO:0000313" key="9">
    <source>
        <dbReference type="EMBL" id="KFA61691.1"/>
    </source>
</evidence>
<evidence type="ECO:0000256" key="6">
    <source>
        <dbReference type="RuleBase" id="RU361187"/>
    </source>
</evidence>
<dbReference type="OrthoDB" id="2139957at2759"/>
<feature type="domain" description="Beta-xylosidase C-terminal Concanavalin A-like" evidence="8">
    <location>
        <begin position="358"/>
        <end position="556"/>
    </location>
</feature>
<dbReference type="InterPro" id="IPR023296">
    <property type="entry name" value="Glyco_hydro_beta-prop_sf"/>
</dbReference>
<dbReference type="HOGENOM" id="CLU_016508_3_0_1"/>
<dbReference type="AlphaFoldDB" id="A0A084QCK6"/>
<dbReference type="PANTHER" id="PTHR42812">
    <property type="entry name" value="BETA-XYLOSIDASE"/>
    <property type="match status" value="1"/>
</dbReference>
<dbReference type="OMA" id="GTGVGHM"/>
<dbReference type="EMBL" id="KL660839">
    <property type="protein sequence ID" value="KFA61691.1"/>
    <property type="molecule type" value="Genomic_DNA"/>
</dbReference>
<dbReference type="Gene3D" id="2.115.10.20">
    <property type="entry name" value="Glycosyl hydrolase domain, family 43"/>
    <property type="match status" value="1"/>
</dbReference>
<dbReference type="GO" id="GO:0005975">
    <property type="term" value="P:carbohydrate metabolic process"/>
    <property type="evidence" value="ECO:0007669"/>
    <property type="project" value="InterPro"/>
</dbReference>
<feature type="chain" id="PRO_5001779107" description="Beta-xylosidase C-terminal Concanavalin A-like domain-containing protein" evidence="7">
    <location>
        <begin position="20"/>
        <end position="563"/>
    </location>
</feature>
<protein>
    <recommendedName>
        <fullName evidence="8">Beta-xylosidase C-terminal Concanavalin A-like domain-containing protein</fullName>
    </recommendedName>
</protein>
<dbReference type="Proteomes" id="UP000028524">
    <property type="component" value="Unassembled WGS sequence"/>
</dbReference>
<dbReference type="Gene3D" id="2.60.120.200">
    <property type="match status" value="1"/>
</dbReference>
<gene>
    <name evidence="9" type="ORF">S40285_03457</name>
</gene>
<feature type="active site" description="Proton donor" evidence="4">
    <location>
        <position position="204"/>
    </location>
</feature>
<dbReference type="InParanoid" id="A0A084QCK6"/>
<accession>A0A084QCK6</accession>
<evidence type="ECO:0000256" key="3">
    <source>
        <dbReference type="ARBA" id="ARBA00023295"/>
    </source>
</evidence>
<comment type="similarity">
    <text evidence="1 6">Belongs to the glycosyl hydrolase 43 family.</text>
</comment>
<dbReference type="Pfam" id="PF17851">
    <property type="entry name" value="GH43_C2"/>
    <property type="match status" value="1"/>
</dbReference>
<keyword evidence="10" id="KW-1185">Reference proteome</keyword>
<dbReference type="InterPro" id="IPR041542">
    <property type="entry name" value="GH43_C2"/>
</dbReference>
<dbReference type="InterPro" id="IPR013320">
    <property type="entry name" value="ConA-like_dom_sf"/>
</dbReference>
<evidence type="ECO:0000313" key="10">
    <source>
        <dbReference type="Proteomes" id="UP000028524"/>
    </source>
</evidence>
<dbReference type="PANTHER" id="PTHR42812:SF17">
    <property type="entry name" value="BETA-XYLOSIDASE C-TERMINAL CONCANAVALIN A-LIKE DOMAIN-CONTAINING PROTEIN-RELATED"/>
    <property type="match status" value="1"/>
</dbReference>
<evidence type="ECO:0000256" key="5">
    <source>
        <dbReference type="PIRSR" id="PIRSR606710-2"/>
    </source>
</evidence>
<dbReference type="SUPFAM" id="SSF49899">
    <property type="entry name" value="Concanavalin A-like lectins/glucanases"/>
    <property type="match status" value="1"/>
</dbReference>
<dbReference type="CDD" id="cd18833">
    <property type="entry name" value="GH43_PcXyl-like"/>
    <property type="match status" value="1"/>
</dbReference>
<dbReference type="SUPFAM" id="SSF75005">
    <property type="entry name" value="Arabinanase/levansucrase/invertase"/>
    <property type="match status" value="1"/>
</dbReference>
<reference evidence="9 10" key="1">
    <citation type="journal article" date="2014" name="BMC Genomics">
        <title>Comparative genome sequencing reveals chemotype-specific gene clusters in the toxigenic black mold Stachybotrys.</title>
        <authorList>
            <person name="Semeiks J."/>
            <person name="Borek D."/>
            <person name="Otwinowski Z."/>
            <person name="Grishin N.V."/>
        </authorList>
    </citation>
    <scope>NUCLEOTIDE SEQUENCE [LARGE SCALE GENOMIC DNA]</scope>
    <source>
        <strain evidence="9 10">IBT 40285</strain>
    </source>
</reference>
<proteinExistence type="inferred from homology"/>
<organism evidence="9 10">
    <name type="scientific">Stachybotrys chlorohalonatus (strain IBT 40285)</name>
    <dbReference type="NCBI Taxonomy" id="1283841"/>
    <lineage>
        <taxon>Eukaryota</taxon>
        <taxon>Fungi</taxon>
        <taxon>Dikarya</taxon>
        <taxon>Ascomycota</taxon>
        <taxon>Pezizomycotina</taxon>
        <taxon>Sordariomycetes</taxon>
        <taxon>Hypocreomycetidae</taxon>
        <taxon>Hypocreales</taxon>
        <taxon>Stachybotryaceae</taxon>
        <taxon>Stachybotrys</taxon>
    </lineage>
</organism>
<feature type="site" description="Important for catalytic activity, responsible for pKa modulation of the active site Glu and correct orientation of both the proton donor and substrate" evidence="5">
    <location>
        <position position="145"/>
    </location>
</feature>
<evidence type="ECO:0000259" key="8">
    <source>
        <dbReference type="Pfam" id="PF17851"/>
    </source>
</evidence>
<dbReference type="InterPro" id="IPR051795">
    <property type="entry name" value="Glycosyl_Hydrlase_43"/>
</dbReference>
<evidence type="ECO:0000256" key="4">
    <source>
        <dbReference type="PIRSR" id="PIRSR606710-1"/>
    </source>
</evidence>